<feature type="transmembrane region" description="Helical" evidence="8">
    <location>
        <begin position="346"/>
        <end position="368"/>
    </location>
</feature>
<organism evidence="11 12">
    <name type="scientific">Glutamicibacter soli</name>
    <dbReference type="NCBI Taxonomy" id="453836"/>
    <lineage>
        <taxon>Bacteria</taxon>
        <taxon>Bacillati</taxon>
        <taxon>Actinomycetota</taxon>
        <taxon>Actinomycetes</taxon>
        <taxon>Micrococcales</taxon>
        <taxon>Micrococcaceae</taxon>
        <taxon>Glutamicibacter</taxon>
    </lineage>
</organism>
<dbReference type="Proteomes" id="UP000477543">
    <property type="component" value="Unassembled WGS sequence"/>
</dbReference>
<dbReference type="GO" id="GO:1990961">
    <property type="term" value="P:xenobiotic detoxification by transmembrane export across the plasma membrane"/>
    <property type="evidence" value="ECO:0007669"/>
    <property type="project" value="InterPro"/>
</dbReference>
<feature type="transmembrane region" description="Helical" evidence="8">
    <location>
        <begin position="374"/>
        <end position="394"/>
    </location>
</feature>
<evidence type="ECO:0000313" key="10">
    <source>
        <dbReference type="EMBL" id="NAZ15381.1"/>
    </source>
</evidence>
<dbReference type="AlphaFoldDB" id="A0A365YLD4"/>
<evidence type="ECO:0000256" key="1">
    <source>
        <dbReference type="ARBA" id="ARBA00004651"/>
    </source>
</evidence>
<comment type="subcellular location">
    <subcellularLocation>
        <location evidence="1">Cell membrane</location>
        <topology evidence="1">Multi-pass membrane protein</topology>
    </subcellularLocation>
</comment>
<keyword evidence="7 8" id="KW-0472">Membrane</keyword>
<evidence type="ECO:0000256" key="5">
    <source>
        <dbReference type="ARBA" id="ARBA00022692"/>
    </source>
</evidence>
<dbReference type="EMBL" id="POAF01000002">
    <property type="protein sequence ID" value="RBM02814.1"/>
    <property type="molecule type" value="Genomic_DNA"/>
</dbReference>
<dbReference type="InterPro" id="IPR011701">
    <property type="entry name" value="MFS"/>
</dbReference>
<comment type="similarity">
    <text evidence="2">Belongs to the major facilitator superfamily. Bcr/CmlA family.</text>
</comment>
<feature type="transmembrane region" description="Helical" evidence="8">
    <location>
        <begin position="217"/>
        <end position="242"/>
    </location>
</feature>
<feature type="transmembrane region" description="Helical" evidence="8">
    <location>
        <begin position="166"/>
        <end position="186"/>
    </location>
</feature>
<dbReference type="NCBIfam" id="TIGR00710">
    <property type="entry name" value="efflux_Bcr_CflA"/>
    <property type="match status" value="1"/>
</dbReference>
<dbReference type="GO" id="GO:0005886">
    <property type="term" value="C:plasma membrane"/>
    <property type="evidence" value="ECO:0007669"/>
    <property type="project" value="UniProtKB-SubCell"/>
</dbReference>
<dbReference type="GO" id="GO:0042910">
    <property type="term" value="F:xenobiotic transmembrane transporter activity"/>
    <property type="evidence" value="ECO:0007669"/>
    <property type="project" value="InterPro"/>
</dbReference>
<evidence type="ECO:0000256" key="7">
    <source>
        <dbReference type="ARBA" id="ARBA00023136"/>
    </source>
</evidence>
<reference evidence="10 13" key="2">
    <citation type="submission" date="2020-01" db="EMBL/GenBank/DDBJ databases">
        <title>Glutamicibacter soli M275.</title>
        <authorList>
            <person name="Meng X."/>
        </authorList>
    </citation>
    <scope>NUCLEOTIDE SEQUENCE [LARGE SCALE GENOMIC DNA]</scope>
    <source>
        <strain evidence="10 13">M275</strain>
    </source>
</reference>
<feature type="transmembrane region" description="Helical" evidence="8">
    <location>
        <begin position="312"/>
        <end position="334"/>
    </location>
</feature>
<dbReference type="PANTHER" id="PTHR23502:SF132">
    <property type="entry name" value="POLYAMINE TRANSPORTER 2-RELATED"/>
    <property type="match status" value="1"/>
</dbReference>
<evidence type="ECO:0000256" key="8">
    <source>
        <dbReference type="SAM" id="Phobius"/>
    </source>
</evidence>
<proteinExistence type="inferred from homology"/>
<dbReference type="CDD" id="cd17320">
    <property type="entry name" value="MFS_MdfA_MDR_like"/>
    <property type="match status" value="1"/>
</dbReference>
<protein>
    <submittedName>
        <fullName evidence="11">Bcr/CflA family drug resistance efflux transporter</fullName>
    </submittedName>
    <submittedName>
        <fullName evidence="10">Bcr/CflA family efflux MFS transporter</fullName>
    </submittedName>
</protein>
<feature type="transmembrane region" description="Helical" evidence="8">
    <location>
        <begin position="109"/>
        <end position="126"/>
    </location>
</feature>
<feature type="transmembrane region" description="Helical" evidence="8">
    <location>
        <begin position="49"/>
        <end position="68"/>
    </location>
</feature>
<evidence type="ECO:0000313" key="13">
    <source>
        <dbReference type="Proteomes" id="UP000477543"/>
    </source>
</evidence>
<gene>
    <name evidence="11" type="ORF">C1H84_05130</name>
    <name evidence="10" type="ORF">GT020_04760</name>
</gene>
<name>A0A365YLD4_9MICC</name>
<comment type="caution">
    <text evidence="11">The sequence shown here is derived from an EMBL/GenBank/DDBJ whole genome shotgun (WGS) entry which is preliminary data.</text>
</comment>
<evidence type="ECO:0000313" key="11">
    <source>
        <dbReference type="EMBL" id="RBM02814.1"/>
    </source>
</evidence>
<dbReference type="Gene3D" id="1.20.1720.10">
    <property type="entry name" value="Multidrug resistance protein D"/>
    <property type="match status" value="1"/>
</dbReference>
<dbReference type="Pfam" id="PF07690">
    <property type="entry name" value="MFS_1"/>
    <property type="match status" value="1"/>
</dbReference>
<reference evidence="11 12" key="1">
    <citation type="submission" date="2018-01" db="EMBL/GenBank/DDBJ databases">
        <title>Glutamicibacter soli strain NHPC-3 Whole genome sequence and assembly.</title>
        <authorList>
            <person name="Choudhury P."/>
            <person name="Gupta D."/>
            <person name="Sengupta K."/>
            <person name="Jawed A."/>
            <person name="Sultana N."/>
            <person name="Saha P."/>
        </authorList>
    </citation>
    <scope>NUCLEOTIDE SEQUENCE [LARGE SCALE GENOMIC DNA]</scope>
    <source>
        <strain evidence="11 12">NHPC-3</strain>
    </source>
</reference>
<dbReference type="InterPro" id="IPR036259">
    <property type="entry name" value="MFS_trans_sf"/>
</dbReference>
<accession>A0A365YLD4</accession>
<evidence type="ECO:0000313" key="12">
    <source>
        <dbReference type="Proteomes" id="UP000252167"/>
    </source>
</evidence>
<feature type="transmembrane region" description="Helical" evidence="8">
    <location>
        <begin position="138"/>
        <end position="160"/>
    </location>
</feature>
<feature type="transmembrane region" description="Helical" evidence="8">
    <location>
        <begin position="284"/>
        <end position="306"/>
    </location>
</feature>
<keyword evidence="6 8" id="KW-1133">Transmembrane helix</keyword>
<evidence type="ECO:0000256" key="6">
    <source>
        <dbReference type="ARBA" id="ARBA00022989"/>
    </source>
</evidence>
<dbReference type="RefSeq" id="WP_113606736.1">
    <property type="nucleotide sequence ID" value="NZ_JBNBOD010000002.1"/>
</dbReference>
<evidence type="ECO:0000256" key="4">
    <source>
        <dbReference type="ARBA" id="ARBA00022475"/>
    </source>
</evidence>
<feature type="transmembrane region" description="Helical" evidence="8">
    <location>
        <begin position="80"/>
        <end position="97"/>
    </location>
</feature>
<dbReference type="InterPro" id="IPR004812">
    <property type="entry name" value="Efflux_drug-R_Bcr/CmlA"/>
</dbReference>
<dbReference type="InterPro" id="IPR020846">
    <property type="entry name" value="MFS_dom"/>
</dbReference>
<dbReference type="Proteomes" id="UP000252167">
    <property type="component" value="Unassembled WGS sequence"/>
</dbReference>
<keyword evidence="3" id="KW-0813">Transport</keyword>
<keyword evidence="12" id="KW-1185">Reference proteome</keyword>
<keyword evidence="4" id="KW-1003">Cell membrane</keyword>
<evidence type="ECO:0000259" key="9">
    <source>
        <dbReference type="PROSITE" id="PS50850"/>
    </source>
</evidence>
<feature type="transmembrane region" description="Helical" evidence="8">
    <location>
        <begin position="254"/>
        <end position="272"/>
    </location>
</feature>
<keyword evidence="5 8" id="KW-0812">Transmembrane</keyword>
<dbReference type="EMBL" id="WYDN01000003">
    <property type="protein sequence ID" value="NAZ15381.1"/>
    <property type="molecule type" value="Genomic_DNA"/>
</dbReference>
<sequence>MPTTQTAAKVGAWFAISLALVTILGPAGTDMYLASLPDIVADLKGTESMGQLTLTVYLLAMGVGQLVFGPLTDAFGRRKPLLAALVAFLAASLWAAGSPSLEVLLGARALQGLAAALTLVVALSMVRDAAQGVRAAQLFALLMTIEGLVPVLAPTAGGFIDQHFGWRMVFLVLAGLTAIATVNTTFTMPETLPKSSRIQLRPREILRTYARIAKDPAFLLPTLGLSLVFFFLFGYIGGAPFVYQGEFGLDAGQFGLLFGCTGLAVMLGAIVTGRMVSRWGAAKLAFIGTALVLGGAVLAFALHAAGLGLGGIVAGMFLSLFGLGVAESTLMALAMGSQDVSLGSTAALLGALQLTISSAATPLSGLAVEAGVPAWLGFLMAGAAAALVIVGISAKRAPVLTDLESH</sequence>
<feature type="transmembrane region" description="Helical" evidence="8">
    <location>
        <begin position="12"/>
        <end position="29"/>
    </location>
</feature>
<dbReference type="PROSITE" id="PS50850">
    <property type="entry name" value="MFS"/>
    <property type="match status" value="1"/>
</dbReference>
<dbReference type="PANTHER" id="PTHR23502">
    <property type="entry name" value="MAJOR FACILITATOR SUPERFAMILY"/>
    <property type="match status" value="1"/>
</dbReference>
<evidence type="ECO:0000256" key="3">
    <source>
        <dbReference type="ARBA" id="ARBA00022448"/>
    </source>
</evidence>
<evidence type="ECO:0000256" key="2">
    <source>
        <dbReference type="ARBA" id="ARBA00006236"/>
    </source>
</evidence>
<feature type="domain" description="Major facilitator superfamily (MFS) profile" evidence="9">
    <location>
        <begin position="14"/>
        <end position="406"/>
    </location>
</feature>
<dbReference type="SUPFAM" id="SSF103473">
    <property type="entry name" value="MFS general substrate transporter"/>
    <property type="match status" value="1"/>
</dbReference>